<reference evidence="12" key="1">
    <citation type="submission" date="2023-03" db="EMBL/GenBank/DDBJ databases">
        <title>Massive genome expansion in bonnet fungi (Mycena s.s.) driven by repeated elements and novel gene families across ecological guilds.</title>
        <authorList>
            <consortium name="Lawrence Berkeley National Laboratory"/>
            <person name="Harder C.B."/>
            <person name="Miyauchi S."/>
            <person name="Viragh M."/>
            <person name="Kuo A."/>
            <person name="Thoen E."/>
            <person name="Andreopoulos B."/>
            <person name="Lu D."/>
            <person name="Skrede I."/>
            <person name="Drula E."/>
            <person name="Henrissat B."/>
            <person name="Morin E."/>
            <person name="Kohler A."/>
            <person name="Barry K."/>
            <person name="LaButti K."/>
            <person name="Morin E."/>
            <person name="Salamov A."/>
            <person name="Lipzen A."/>
            <person name="Mereny Z."/>
            <person name="Hegedus B."/>
            <person name="Baldrian P."/>
            <person name="Stursova M."/>
            <person name="Weitz H."/>
            <person name="Taylor A."/>
            <person name="Grigoriev I.V."/>
            <person name="Nagy L.G."/>
            <person name="Martin F."/>
            <person name="Kauserud H."/>
        </authorList>
    </citation>
    <scope>NUCLEOTIDE SEQUENCE</scope>
    <source>
        <strain evidence="12">CBHHK188m</strain>
    </source>
</reference>
<keyword evidence="6" id="KW-1278">Translocase</keyword>
<dbReference type="GO" id="GO:1902600">
    <property type="term" value="P:proton transmembrane transport"/>
    <property type="evidence" value="ECO:0007669"/>
    <property type="project" value="TreeGrafter"/>
</dbReference>
<dbReference type="GO" id="GO:1990573">
    <property type="term" value="P:potassium ion import across plasma membrane"/>
    <property type="evidence" value="ECO:0007669"/>
    <property type="project" value="TreeGrafter"/>
</dbReference>
<evidence type="ECO:0000256" key="4">
    <source>
        <dbReference type="ARBA" id="ARBA00022741"/>
    </source>
</evidence>
<dbReference type="NCBIfam" id="TIGR01494">
    <property type="entry name" value="ATPase_P-type"/>
    <property type="match status" value="2"/>
</dbReference>
<evidence type="ECO:0000256" key="5">
    <source>
        <dbReference type="ARBA" id="ARBA00022840"/>
    </source>
</evidence>
<dbReference type="InterPro" id="IPR001757">
    <property type="entry name" value="P_typ_ATPase"/>
</dbReference>
<feature type="transmembrane region" description="Helical" evidence="10">
    <location>
        <begin position="166"/>
        <end position="186"/>
    </location>
</feature>
<dbReference type="SUPFAM" id="SSF81653">
    <property type="entry name" value="Calcium ATPase, transduction domain A"/>
    <property type="match status" value="1"/>
</dbReference>
<keyword evidence="7 10" id="KW-1133">Transmembrane helix</keyword>
<evidence type="ECO:0000313" key="12">
    <source>
        <dbReference type="EMBL" id="KAJ7775640.1"/>
    </source>
</evidence>
<evidence type="ECO:0000256" key="3">
    <source>
        <dbReference type="ARBA" id="ARBA00022692"/>
    </source>
</evidence>
<dbReference type="Pfam" id="PF00689">
    <property type="entry name" value="Cation_ATPase_C"/>
    <property type="match status" value="1"/>
</dbReference>
<dbReference type="GO" id="GO:0005391">
    <property type="term" value="F:P-type sodium:potassium-exchanging transporter activity"/>
    <property type="evidence" value="ECO:0007669"/>
    <property type="project" value="TreeGrafter"/>
</dbReference>
<feature type="transmembrane region" description="Helical" evidence="10">
    <location>
        <begin position="901"/>
        <end position="928"/>
    </location>
</feature>
<dbReference type="InterPro" id="IPR036412">
    <property type="entry name" value="HAD-like_sf"/>
</dbReference>
<evidence type="ECO:0000256" key="2">
    <source>
        <dbReference type="ARBA" id="ARBA00022475"/>
    </source>
</evidence>
<keyword evidence="13" id="KW-1185">Reference proteome</keyword>
<dbReference type="SUPFAM" id="SSF81660">
    <property type="entry name" value="Metal cation-transporting ATPase, ATP-binding domain N"/>
    <property type="match status" value="1"/>
</dbReference>
<dbReference type="Pfam" id="PF13246">
    <property type="entry name" value="Cation_ATPase"/>
    <property type="match status" value="1"/>
</dbReference>
<accession>A0AAD7K4M6</accession>
<dbReference type="Gene3D" id="3.40.1110.10">
    <property type="entry name" value="Calcium-transporting ATPase, cytoplasmic domain N"/>
    <property type="match status" value="1"/>
</dbReference>
<gene>
    <name evidence="12" type="ORF">DFH07DRAFT_952028</name>
</gene>
<dbReference type="GO" id="GO:0016887">
    <property type="term" value="F:ATP hydrolysis activity"/>
    <property type="evidence" value="ECO:0007669"/>
    <property type="project" value="InterPro"/>
</dbReference>
<evidence type="ECO:0000256" key="6">
    <source>
        <dbReference type="ARBA" id="ARBA00022967"/>
    </source>
</evidence>
<dbReference type="InterPro" id="IPR023299">
    <property type="entry name" value="ATPase_P-typ_cyto_dom_N"/>
</dbReference>
<keyword evidence="5" id="KW-0067">ATP-binding</keyword>
<name>A0AAD7K4M6_9AGAR</name>
<keyword evidence="3 10" id="KW-0812">Transmembrane</keyword>
<dbReference type="GO" id="GO:0030007">
    <property type="term" value="P:intracellular potassium ion homeostasis"/>
    <property type="evidence" value="ECO:0007669"/>
    <property type="project" value="TreeGrafter"/>
</dbReference>
<dbReference type="GO" id="GO:0005524">
    <property type="term" value="F:ATP binding"/>
    <property type="evidence" value="ECO:0007669"/>
    <property type="project" value="UniProtKB-KW"/>
</dbReference>
<dbReference type="InterPro" id="IPR004014">
    <property type="entry name" value="ATPase_P-typ_cation-transptr_N"/>
</dbReference>
<dbReference type="InterPro" id="IPR023298">
    <property type="entry name" value="ATPase_P-typ_TM_dom_sf"/>
</dbReference>
<sequence length="1071" mass="116207">MDQKDFEASSFDPSSAHDTLHSPSLPPSARQFSRILSVGPTRIAPRSKIPGDFRTLSVHVTETQELELSKTKGNVKDLSDVTWHTLSTAEVCTRFGVSETRGLDASIAARRLAKNGKNDISRPPKNLARNMFFYIFGGFGSLLFVASMICFIAWRPLGDPGLQVANLALAVVLLIVIAIQATFNAWQDYSTGNVMASIAGLLPTDILVTRDGEKFRLPAADLVSGDIVTITLGSKVPADLRLLAVSSDLRFDRSILTGESNDFSGTVDCTDKNFMESRNIALQGTLCTSGSGVGIAVGLGDGTVFGRIAKQAGSERPVRTTLEVEILRFVLIIGGLALAVAVLIVILWVGWLRRDYTGFITVSGLLVDCVSVAVAFIPEGLPVCVTLSLTVIAPAMRSNNILCKSLATLESLGAVNFIASEKTGTLTQNKMTVANVVVGLARYSAPDARVLAAEPTPSGGTVRELAALAGLCNDAAFEPSKIEEAEHRKVNGDATDIGLLRFAESVMRTDDLHAGWVEAGKISFNSKNKFALKLLTRAAHRVSNPDAPFSTAQKGEYLLAVKGAPDVLIRRCSRFVDPEGNEWPLGATVRDGISAIQEDCAGRGQRVLLVAKKVLTYAPSEANASSLEDYLLGVNIDLTFVGLIALVDPPRPETEETVRICRRAGIRFAMVTGDFALTAAAIARQVGIITTPEKAIKHLADLPLDTPLSEIPDFDDDKAPDATLTSLVVSGSEMMIMTESQWKQVLTFDEIVFARTSPQQKLQIVRALQGGGCTVAVTGDGVNDAPALKQADVGVAMAGGSEVAMEAADLVLLSDNFSTMITGIKYGRLCFENLRKSIFFSELIPVLLNVLAGVPQALSSIQMIIICVVTDVLPALSLVYEQPEANLLLRKPRNRKTDRLADVKLLGHAYLFLGILETLTSMTAAFYFGFQRNGVPFSALWRKYGTADVDPVLLAELTPRAQSLYFFNLVIMQWFNLLSTRTRRLSLFQQNPVGSSLTRNAYIFPTMLVALVLACFFSYIPWFQSIFLTRGISAEFFFLPMAYGTVLLFLDEARKWWNRGHPDSWLARIAW</sequence>
<feature type="transmembrane region" description="Helical" evidence="10">
    <location>
        <begin position="326"/>
        <end position="350"/>
    </location>
</feature>
<feature type="domain" description="Cation-transporting P-type ATPase N-terminal" evidence="11">
    <location>
        <begin position="82"/>
        <end position="155"/>
    </location>
</feature>
<evidence type="ECO:0000256" key="1">
    <source>
        <dbReference type="ARBA" id="ARBA00004651"/>
    </source>
</evidence>
<evidence type="ECO:0000256" key="9">
    <source>
        <dbReference type="SAM" id="MobiDB-lite"/>
    </source>
</evidence>
<evidence type="ECO:0000256" key="8">
    <source>
        <dbReference type="ARBA" id="ARBA00023136"/>
    </source>
</evidence>
<comment type="subcellular location">
    <subcellularLocation>
        <location evidence="1">Cell membrane</location>
        <topology evidence="1">Multi-pass membrane protein</topology>
    </subcellularLocation>
</comment>
<comment type="caution">
    <text evidence="12">The sequence shown here is derived from an EMBL/GenBank/DDBJ whole genome shotgun (WGS) entry which is preliminary data.</text>
</comment>
<dbReference type="Gene3D" id="1.20.1110.10">
    <property type="entry name" value="Calcium-transporting ATPase, transmembrane domain"/>
    <property type="match status" value="1"/>
</dbReference>
<feature type="transmembrane region" description="Helical" evidence="10">
    <location>
        <begin position="1032"/>
        <end position="1050"/>
    </location>
</feature>
<dbReference type="PRINTS" id="PR00119">
    <property type="entry name" value="CATATPASE"/>
</dbReference>
<dbReference type="InterPro" id="IPR008250">
    <property type="entry name" value="ATPase_P-typ_transduc_dom_A_sf"/>
</dbReference>
<keyword evidence="2" id="KW-1003">Cell membrane</keyword>
<dbReference type="GO" id="GO:0006883">
    <property type="term" value="P:intracellular sodium ion homeostasis"/>
    <property type="evidence" value="ECO:0007669"/>
    <property type="project" value="TreeGrafter"/>
</dbReference>
<dbReference type="Proteomes" id="UP001215280">
    <property type="component" value="Unassembled WGS sequence"/>
</dbReference>
<dbReference type="SMART" id="SM00831">
    <property type="entry name" value="Cation_ATPase_N"/>
    <property type="match status" value="1"/>
</dbReference>
<dbReference type="InterPro" id="IPR059000">
    <property type="entry name" value="ATPase_P-type_domA"/>
</dbReference>
<dbReference type="Gene3D" id="3.40.50.1000">
    <property type="entry name" value="HAD superfamily/HAD-like"/>
    <property type="match status" value="1"/>
</dbReference>
<dbReference type="PANTHER" id="PTHR43294:SF21">
    <property type="entry name" value="CATION TRANSPORTING ATPASE"/>
    <property type="match status" value="1"/>
</dbReference>
<evidence type="ECO:0000313" key="13">
    <source>
        <dbReference type="Proteomes" id="UP001215280"/>
    </source>
</evidence>
<feature type="transmembrane region" description="Helical" evidence="10">
    <location>
        <begin position="963"/>
        <end position="980"/>
    </location>
</feature>
<dbReference type="EMBL" id="JARJLG010000014">
    <property type="protein sequence ID" value="KAJ7775640.1"/>
    <property type="molecule type" value="Genomic_DNA"/>
</dbReference>
<dbReference type="Gene3D" id="2.70.150.10">
    <property type="entry name" value="Calcium-transporting ATPase, cytoplasmic transduction domain A"/>
    <property type="match status" value="1"/>
</dbReference>
<protein>
    <recommendedName>
        <fullName evidence="11">Cation-transporting P-type ATPase N-terminal domain-containing protein</fullName>
    </recommendedName>
</protein>
<dbReference type="AlphaFoldDB" id="A0AAD7K4M6"/>
<feature type="region of interest" description="Disordered" evidence="9">
    <location>
        <begin position="1"/>
        <end position="28"/>
    </location>
</feature>
<dbReference type="InterPro" id="IPR006068">
    <property type="entry name" value="ATPase_P-typ_cation-transptr_C"/>
</dbReference>
<keyword evidence="4" id="KW-0547">Nucleotide-binding</keyword>
<dbReference type="PANTHER" id="PTHR43294">
    <property type="entry name" value="SODIUM/POTASSIUM-TRANSPORTING ATPASE SUBUNIT ALPHA"/>
    <property type="match status" value="1"/>
</dbReference>
<dbReference type="GO" id="GO:0005886">
    <property type="term" value="C:plasma membrane"/>
    <property type="evidence" value="ECO:0007669"/>
    <property type="project" value="UniProtKB-SubCell"/>
</dbReference>
<dbReference type="Pfam" id="PF08282">
    <property type="entry name" value="Hydrolase_3"/>
    <property type="match status" value="1"/>
</dbReference>
<organism evidence="12 13">
    <name type="scientific">Mycena maculata</name>
    <dbReference type="NCBI Taxonomy" id="230809"/>
    <lineage>
        <taxon>Eukaryota</taxon>
        <taxon>Fungi</taxon>
        <taxon>Dikarya</taxon>
        <taxon>Basidiomycota</taxon>
        <taxon>Agaricomycotina</taxon>
        <taxon>Agaricomycetes</taxon>
        <taxon>Agaricomycetidae</taxon>
        <taxon>Agaricales</taxon>
        <taxon>Marasmiineae</taxon>
        <taxon>Mycenaceae</taxon>
        <taxon>Mycena</taxon>
    </lineage>
</organism>
<proteinExistence type="predicted"/>
<dbReference type="GO" id="GO:0036376">
    <property type="term" value="P:sodium ion export across plasma membrane"/>
    <property type="evidence" value="ECO:0007669"/>
    <property type="project" value="TreeGrafter"/>
</dbReference>
<dbReference type="InterPro" id="IPR023214">
    <property type="entry name" value="HAD_sf"/>
</dbReference>
<feature type="transmembrane region" description="Helical" evidence="10">
    <location>
        <begin position="1001"/>
        <end position="1020"/>
    </location>
</feature>
<evidence type="ECO:0000256" key="10">
    <source>
        <dbReference type="SAM" id="Phobius"/>
    </source>
</evidence>
<feature type="transmembrane region" description="Helical" evidence="10">
    <location>
        <begin position="131"/>
        <end position="154"/>
    </location>
</feature>
<evidence type="ECO:0000259" key="11">
    <source>
        <dbReference type="SMART" id="SM00831"/>
    </source>
</evidence>
<dbReference type="Pfam" id="PF00122">
    <property type="entry name" value="E1-E2_ATPase"/>
    <property type="match status" value="1"/>
</dbReference>
<evidence type="ECO:0000256" key="7">
    <source>
        <dbReference type="ARBA" id="ARBA00022989"/>
    </source>
</evidence>
<dbReference type="FunFam" id="3.40.50.1000:FF:000083">
    <property type="entry name" value="Sodium/potassium-transporting ATPase subunit alpha"/>
    <property type="match status" value="1"/>
</dbReference>
<dbReference type="InterPro" id="IPR050510">
    <property type="entry name" value="Cation_transp_ATPase_P-type"/>
</dbReference>
<dbReference type="PRINTS" id="PR00121">
    <property type="entry name" value="NAKATPASE"/>
</dbReference>
<dbReference type="Pfam" id="PF00690">
    <property type="entry name" value="Cation_ATPase_N"/>
    <property type="match status" value="1"/>
</dbReference>
<dbReference type="SUPFAM" id="SSF81665">
    <property type="entry name" value="Calcium ATPase, transmembrane domain M"/>
    <property type="match status" value="1"/>
</dbReference>
<feature type="transmembrane region" description="Helical" evidence="10">
    <location>
        <begin position="861"/>
        <end position="880"/>
    </location>
</feature>
<dbReference type="SUPFAM" id="SSF56784">
    <property type="entry name" value="HAD-like"/>
    <property type="match status" value="1"/>
</dbReference>
<keyword evidence="8 10" id="KW-0472">Membrane</keyword>